<dbReference type="InterPro" id="IPR036188">
    <property type="entry name" value="FAD/NAD-bd_sf"/>
</dbReference>
<dbReference type="SUPFAM" id="SSF54373">
    <property type="entry name" value="FAD-linked reductases, C-terminal domain"/>
    <property type="match status" value="1"/>
</dbReference>
<dbReference type="Pfam" id="PF00732">
    <property type="entry name" value="GMC_oxred_N"/>
    <property type="match status" value="1"/>
</dbReference>
<dbReference type="GO" id="GO:0050660">
    <property type="term" value="F:flavin adenine dinucleotide binding"/>
    <property type="evidence" value="ECO:0007669"/>
    <property type="project" value="InterPro"/>
</dbReference>
<dbReference type="PROSITE" id="PS00624">
    <property type="entry name" value="GMC_OXRED_2"/>
    <property type="match status" value="1"/>
</dbReference>
<proteinExistence type="inferred from homology"/>
<dbReference type="InterPro" id="IPR007867">
    <property type="entry name" value="GMC_OxRtase_C"/>
</dbReference>
<protein>
    <submittedName>
        <fullName evidence="6">Glucose dehydrogenase [acceptor]</fullName>
    </submittedName>
</protein>
<evidence type="ECO:0000256" key="3">
    <source>
        <dbReference type="RuleBase" id="RU003968"/>
    </source>
</evidence>
<dbReference type="EMBL" id="KQ759784">
    <property type="protein sequence ID" value="OAD62862.1"/>
    <property type="molecule type" value="Genomic_DNA"/>
</dbReference>
<organism evidence="6 7">
    <name type="scientific">Eufriesea mexicana</name>
    <dbReference type="NCBI Taxonomy" id="516756"/>
    <lineage>
        <taxon>Eukaryota</taxon>
        <taxon>Metazoa</taxon>
        <taxon>Ecdysozoa</taxon>
        <taxon>Arthropoda</taxon>
        <taxon>Hexapoda</taxon>
        <taxon>Insecta</taxon>
        <taxon>Pterygota</taxon>
        <taxon>Neoptera</taxon>
        <taxon>Endopterygota</taxon>
        <taxon>Hymenoptera</taxon>
        <taxon>Apocrita</taxon>
        <taxon>Aculeata</taxon>
        <taxon>Apoidea</taxon>
        <taxon>Anthophila</taxon>
        <taxon>Apidae</taxon>
        <taxon>Eufriesea</taxon>
    </lineage>
</organism>
<dbReference type="InterPro" id="IPR000172">
    <property type="entry name" value="GMC_OxRdtase_N"/>
</dbReference>
<dbReference type="Proteomes" id="UP000250275">
    <property type="component" value="Unassembled WGS sequence"/>
</dbReference>
<dbReference type="PIRSF" id="PIRSF000137">
    <property type="entry name" value="Alcohol_oxidase"/>
    <property type="match status" value="1"/>
</dbReference>
<evidence type="ECO:0000256" key="2">
    <source>
        <dbReference type="PIRSR" id="PIRSR000137-2"/>
    </source>
</evidence>
<dbReference type="InterPro" id="IPR012132">
    <property type="entry name" value="GMC_OxRdtase"/>
</dbReference>
<keyword evidence="2 3" id="KW-0274">FAD</keyword>
<dbReference type="Gene3D" id="3.30.560.10">
    <property type="entry name" value="Glucose Oxidase, domain 3"/>
    <property type="match status" value="1"/>
</dbReference>
<dbReference type="PANTHER" id="PTHR11552:SF186">
    <property type="entry name" value="GLUCOSE-METHANOL-CHOLINE OXIDOREDUCTASE N-TERMINAL DOMAIN-CONTAINING PROTEIN"/>
    <property type="match status" value="1"/>
</dbReference>
<comment type="similarity">
    <text evidence="1 3">Belongs to the GMC oxidoreductase family.</text>
</comment>
<evidence type="ECO:0000259" key="4">
    <source>
        <dbReference type="PROSITE" id="PS00623"/>
    </source>
</evidence>
<evidence type="ECO:0000313" key="7">
    <source>
        <dbReference type="Proteomes" id="UP000250275"/>
    </source>
</evidence>
<gene>
    <name evidence="6" type="ORF">WN48_07584</name>
</gene>
<dbReference type="OrthoDB" id="269227at2759"/>
<feature type="binding site" evidence="2">
    <location>
        <position position="274"/>
    </location>
    <ligand>
        <name>FAD</name>
        <dbReference type="ChEBI" id="CHEBI:57692"/>
    </ligand>
</feature>
<keyword evidence="3" id="KW-0285">Flavoprotein</keyword>
<feature type="domain" description="Glucose-methanol-choline oxidoreductase N-terminal" evidence="5">
    <location>
        <begin position="313"/>
        <end position="327"/>
    </location>
</feature>
<reference evidence="6 7" key="1">
    <citation type="submission" date="2015-07" db="EMBL/GenBank/DDBJ databases">
        <title>The genome of Eufriesea mexicana.</title>
        <authorList>
            <person name="Pan H."/>
            <person name="Kapheim K."/>
        </authorList>
    </citation>
    <scope>NUCLEOTIDE SEQUENCE [LARGE SCALE GENOMIC DNA]</scope>
    <source>
        <strain evidence="6">0111107269</strain>
        <tissue evidence="6">Whole body</tissue>
    </source>
</reference>
<dbReference type="AlphaFoldDB" id="A0A310SP23"/>
<feature type="binding site" evidence="2">
    <location>
        <position position="137"/>
    </location>
    <ligand>
        <name>FAD</name>
        <dbReference type="ChEBI" id="CHEBI:57692"/>
    </ligand>
</feature>
<evidence type="ECO:0000256" key="1">
    <source>
        <dbReference type="ARBA" id="ARBA00010790"/>
    </source>
</evidence>
<dbReference type="PANTHER" id="PTHR11552">
    <property type="entry name" value="GLUCOSE-METHANOL-CHOLINE GMC OXIDOREDUCTASE"/>
    <property type="match status" value="1"/>
</dbReference>
<evidence type="ECO:0000259" key="5">
    <source>
        <dbReference type="PROSITE" id="PS00624"/>
    </source>
</evidence>
<evidence type="ECO:0000313" key="6">
    <source>
        <dbReference type="EMBL" id="OAD62862.1"/>
    </source>
</evidence>
<dbReference type="Gene3D" id="3.50.50.60">
    <property type="entry name" value="FAD/NAD(P)-binding domain"/>
    <property type="match status" value="1"/>
</dbReference>
<sequence length="629" mass="70596">MASIGRMSAMRIAMSYGPELSFLVLLRMLIGMYRSDIIDHDHRVKPINLLDLQSSYDFVIIGGGSAGSVLANRLSENKNWSVLLLEAGVDEPDMADVPIMFSILQLTSVDWQFKTEPSNNYCKAMNAHVCNWPRGKVLGGSSVLNAMLYIRGNRKDYDEWARMGNPGWDYETVLPYFKKSEDIRIKEYQDSPYHQTGGHLTIEHFRYHSSVTDYLIKAGTEMGYDIVDVNGPTQTGFTLSPGTLREGLRCSTAKAFLRPAARRKNLHISTRSIVEKILVRQDGSRKIAYGVEFRLGSVRQTVKANREVILSAGAIQSPQLLMLSGIGPKDHLSDLNISVVHDAPGVGMNLQDHVAVGGIAYLVEKPANHTDPDFSFNLLKTVNAQSLRLFAREDTGPMYTATVAEGMAFVNSKYANKSEDYPDIQLLLSAMADSTDGGLFGKRDCNVRDDIYAQLFEKILYKDAYTIIPLLLRPRSRGYIKLRSKNLRDQPIIVPNYYDDPRDLEIMVEAAKIIQKISETPTMKRLKAHANPNKLHDCSSFEYLSDDYWRCYARYYTMTIYHPTGTCKMGPDSDKMAVVDARLRLHGVAGLRVIDTSIMPTIISGNTNAPTIMIAERAADMIKEDWNIQ</sequence>
<feature type="domain" description="Glucose-methanol-choline oxidoreductase N-terminal" evidence="4">
    <location>
        <begin position="135"/>
        <end position="158"/>
    </location>
</feature>
<accession>A0A310SP23</accession>
<dbReference type="PROSITE" id="PS00623">
    <property type="entry name" value="GMC_OXRED_1"/>
    <property type="match status" value="1"/>
</dbReference>
<name>A0A310SP23_9HYME</name>
<dbReference type="SUPFAM" id="SSF51905">
    <property type="entry name" value="FAD/NAD(P)-binding domain"/>
    <property type="match status" value="1"/>
</dbReference>
<dbReference type="GO" id="GO:0016614">
    <property type="term" value="F:oxidoreductase activity, acting on CH-OH group of donors"/>
    <property type="evidence" value="ECO:0007669"/>
    <property type="project" value="InterPro"/>
</dbReference>
<dbReference type="Pfam" id="PF05199">
    <property type="entry name" value="GMC_oxred_C"/>
    <property type="match status" value="1"/>
</dbReference>
<comment type="cofactor">
    <cofactor evidence="2">
        <name>FAD</name>
        <dbReference type="ChEBI" id="CHEBI:57692"/>
    </cofactor>
</comment>
<keyword evidence="7" id="KW-1185">Reference proteome</keyword>